<accession>E3MK41</accession>
<dbReference type="OMA" id="RYEIGCW"/>
<dbReference type="KEGG" id="crq:GCK72_012016"/>
<feature type="transmembrane region" description="Helical" evidence="1">
    <location>
        <begin position="225"/>
        <end position="245"/>
    </location>
</feature>
<reference evidence="2" key="1">
    <citation type="submission" date="2007-07" db="EMBL/GenBank/DDBJ databases">
        <title>PCAP assembly of the Caenorhabditis remanei genome.</title>
        <authorList>
            <consortium name="The Caenorhabditis remanei Sequencing Consortium"/>
            <person name="Wilson R.K."/>
        </authorList>
    </citation>
    <scope>NUCLEOTIDE SEQUENCE [LARGE SCALE GENOMIC DNA]</scope>
    <source>
        <strain evidence="2">PB4641</strain>
    </source>
</reference>
<dbReference type="OrthoDB" id="10425524at2759"/>
<dbReference type="CTD" id="9818871"/>
<keyword evidence="1" id="KW-0472">Membrane</keyword>
<gene>
    <name evidence="2" type="ORF">CRE_28706</name>
</gene>
<keyword evidence="3" id="KW-1185">Reference proteome</keyword>
<evidence type="ECO:0000256" key="1">
    <source>
        <dbReference type="SAM" id="Phobius"/>
    </source>
</evidence>
<dbReference type="Proteomes" id="UP000008281">
    <property type="component" value="Unassembled WGS sequence"/>
</dbReference>
<dbReference type="HOGENOM" id="CLU_064374_0_0_1"/>
<evidence type="ECO:0000313" key="2">
    <source>
        <dbReference type="EMBL" id="EFP03929.1"/>
    </source>
</evidence>
<keyword evidence="1" id="KW-1133">Transmembrane helix</keyword>
<dbReference type="RefSeq" id="XP_003103555.2">
    <property type="nucleotide sequence ID" value="XM_003103507.2"/>
</dbReference>
<dbReference type="AlphaFoldDB" id="E3MK41"/>
<name>E3MK41_CAERE</name>
<proteinExistence type="predicted"/>
<keyword evidence="1" id="KW-0812">Transmembrane</keyword>
<organism evidence="3">
    <name type="scientific">Caenorhabditis remanei</name>
    <name type="common">Caenorhabditis vulgaris</name>
    <dbReference type="NCBI Taxonomy" id="31234"/>
    <lineage>
        <taxon>Eukaryota</taxon>
        <taxon>Metazoa</taxon>
        <taxon>Ecdysozoa</taxon>
        <taxon>Nematoda</taxon>
        <taxon>Chromadorea</taxon>
        <taxon>Rhabditida</taxon>
        <taxon>Rhabditina</taxon>
        <taxon>Rhabditomorpha</taxon>
        <taxon>Rhabditoidea</taxon>
        <taxon>Rhabditidae</taxon>
        <taxon>Peloderinae</taxon>
        <taxon>Caenorhabditis</taxon>
    </lineage>
</organism>
<dbReference type="Gene3D" id="3.40.33.10">
    <property type="entry name" value="CAP"/>
    <property type="match status" value="1"/>
</dbReference>
<sequence length="247" mass="28372">MVRRIFAAGDIGKIYDLIKKAGDLLGADLPDGLLGPAADMYQLKWSRRLEQVSYEYMETVKDKPSDPINSIHYQNYIGFFWIGNILNLLKDALDIIPDFGKVKDAIKSILEYVEVIVILVWMLITIPKKEIKEGDNFGPAEAIFAERYEIGCWSDPWFSVCFLDRIPFRKRPFKLGPACTLCSTHCEFWQQMDKTIEEGDLCVPPQPHQEKMLEVVTEAATSSAMMRNMGLVWMFSLILFLVYSIRK</sequence>
<dbReference type="GeneID" id="9818871"/>
<dbReference type="InParanoid" id="E3MK41"/>
<dbReference type="EMBL" id="DS268451">
    <property type="protein sequence ID" value="EFP03929.1"/>
    <property type="molecule type" value="Genomic_DNA"/>
</dbReference>
<evidence type="ECO:0000313" key="3">
    <source>
        <dbReference type="Proteomes" id="UP000008281"/>
    </source>
</evidence>
<dbReference type="InterPro" id="IPR035940">
    <property type="entry name" value="CAP_sf"/>
</dbReference>
<protein>
    <submittedName>
        <fullName evidence="2">Uncharacterized protein</fullName>
    </submittedName>
</protein>